<keyword evidence="2" id="KW-1185">Reference proteome</keyword>
<accession>A0A7N9IH13</accession>
<reference evidence="1 2" key="1">
    <citation type="submission" date="2013-03" db="EMBL/GenBank/DDBJ databases">
        <authorList>
            <person name="Warren W."/>
            <person name="Wilson R.K."/>
        </authorList>
    </citation>
    <scope>NUCLEOTIDE SEQUENCE</scope>
</reference>
<reference evidence="1" key="3">
    <citation type="submission" date="2025-09" db="UniProtKB">
        <authorList>
            <consortium name="Ensembl"/>
        </authorList>
    </citation>
    <scope>IDENTIFICATION</scope>
</reference>
<dbReference type="Ensembl" id="ENSMFAT00000074259.1">
    <property type="protein sequence ID" value="ENSMFAP00000062847.1"/>
    <property type="gene ID" value="ENSMFAG00000054460.1"/>
</dbReference>
<reference evidence="1" key="2">
    <citation type="submission" date="2025-08" db="UniProtKB">
        <authorList>
            <consortium name="Ensembl"/>
        </authorList>
    </citation>
    <scope>IDENTIFICATION</scope>
</reference>
<sequence length="134" mass="15024">MLPCASSAVVLEENEGRAWWLTPVIPAHREAEAGRSRGQKIETILTNTVRPLVSKNTKISRAWWHMPVVPATQEAEAGESLEPGGGGCSEPRSRHCILAWVTEPDSFWKKTKERNEDGHLVHINAHQDSENNYF</sequence>
<dbReference type="Proteomes" id="UP000233100">
    <property type="component" value="Chromosome 1"/>
</dbReference>
<dbReference type="AlphaFoldDB" id="A0A7N9IH13"/>
<evidence type="ECO:0000313" key="2">
    <source>
        <dbReference type="Proteomes" id="UP000233100"/>
    </source>
</evidence>
<dbReference type="GeneTree" id="ENSGT01150000288010"/>
<name>A0A7N9IH13_MACFA</name>
<proteinExistence type="predicted"/>
<protein>
    <submittedName>
        <fullName evidence="1">Uncharacterized protein</fullName>
    </submittedName>
</protein>
<organism evidence="1 2">
    <name type="scientific">Macaca fascicularis</name>
    <name type="common">Crab-eating macaque</name>
    <name type="synonym">Cynomolgus monkey</name>
    <dbReference type="NCBI Taxonomy" id="9541"/>
    <lineage>
        <taxon>Eukaryota</taxon>
        <taxon>Metazoa</taxon>
        <taxon>Chordata</taxon>
        <taxon>Craniata</taxon>
        <taxon>Vertebrata</taxon>
        <taxon>Euteleostomi</taxon>
        <taxon>Mammalia</taxon>
        <taxon>Eutheria</taxon>
        <taxon>Euarchontoglires</taxon>
        <taxon>Primates</taxon>
        <taxon>Haplorrhini</taxon>
        <taxon>Catarrhini</taxon>
        <taxon>Cercopithecidae</taxon>
        <taxon>Cercopithecinae</taxon>
        <taxon>Macaca</taxon>
    </lineage>
</organism>
<evidence type="ECO:0000313" key="1">
    <source>
        <dbReference type="Ensembl" id="ENSMFAP00000062847.1"/>
    </source>
</evidence>